<protein>
    <submittedName>
        <fullName evidence="3">Uncharacterized protein</fullName>
    </submittedName>
</protein>
<dbReference type="EMBL" id="JBICCN010000222">
    <property type="protein sequence ID" value="KAL3085725.1"/>
    <property type="molecule type" value="Genomic_DNA"/>
</dbReference>
<evidence type="ECO:0000256" key="1">
    <source>
        <dbReference type="SAM" id="MobiDB-lite"/>
    </source>
</evidence>
<gene>
    <name evidence="3" type="ORF">niasHS_009666</name>
</gene>
<keyword evidence="2" id="KW-0812">Transmembrane</keyword>
<proteinExistence type="predicted"/>
<keyword evidence="2" id="KW-1133">Transmembrane helix</keyword>
<sequence>MDNFGKLRNDLCKQLKSDCQNFEVFLANIVNIFTNNDLPTVLSNAINEIGRKALLNEQNVQNVGTFRHNFNGLYETIANNANIFYCPDHHHHPKMMAITAKNGRTRRKRGAKKENGGDIEMGQNHNHDHDEDSSSEGSGEGGKKCHCSKGTKWALIILGIVVVVGVIIFWAVRVLFSKDSISYIGPGN</sequence>
<dbReference type="Proteomes" id="UP001620645">
    <property type="component" value="Unassembled WGS sequence"/>
</dbReference>
<evidence type="ECO:0000256" key="2">
    <source>
        <dbReference type="SAM" id="Phobius"/>
    </source>
</evidence>
<reference evidence="3 4" key="1">
    <citation type="submission" date="2024-10" db="EMBL/GenBank/DDBJ databases">
        <authorList>
            <person name="Kim D."/>
        </authorList>
    </citation>
    <scope>NUCLEOTIDE SEQUENCE [LARGE SCALE GENOMIC DNA]</scope>
    <source>
        <strain evidence="3">Taebaek</strain>
    </source>
</reference>
<feature type="transmembrane region" description="Helical" evidence="2">
    <location>
        <begin position="153"/>
        <end position="176"/>
    </location>
</feature>
<evidence type="ECO:0000313" key="3">
    <source>
        <dbReference type="EMBL" id="KAL3085725.1"/>
    </source>
</evidence>
<comment type="caution">
    <text evidence="3">The sequence shown here is derived from an EMBL/GenBank/DDBJ whole genome shotgun (WGS) entry which is preliminary data.</text>
</comment>
<accession>A0ABD2J5R8</accession>
<feature type="region of interest" description="Disordered" evidence="1">
    <location>
        <begin position="101"/>
        <end position="143"/>
    </location>
</feature>
<dbReference type="AlphaFoldDB" id="A0ABD2J5R8"/>
<keyword evidence="2" id="KW-0472">Membrane</keyword>
<keyword evidence="4" id="KW-1185">Reference proteome</keyword>
<name>A0ABD2J5R8_HETSC</name>
<organism evidence="3 4">
    <name type="scientific">Heterodera schachtii</name>
    <name type="common">Sugarbeet cyst nematode worm</name>
    <name type="synonym">Tylenchus schachtii</name>
    <dbReference type="NCBI Taxonomy" id="97005"/>
    <lineage>
        <taxon>Eukaryota</taxon>
        <taxon>Metazoa</taxon>
        <taxon>Ecdysozoa</taxon>
        <taxon>Nematoda</taxon>
        <taxon>Chromadorea</taxon>
        <taxon>Rhabditida</taxon>
        <taxon>Tylenchina</taxon>
        <taxon>Tylenchomorpha</taxon>
        <taxon>Tylenchoidea</taxon>
        <taxon>Heteroderidae</taxon>
        <taxon>Heteroderinae</taxon>
        <taxon>Heterodera</taxon>
    </lineage>
</organism>
<evidence type="ECO:0000313" key="4">
    <source>
        <dbReference type="Proteomes" id="UP001620645"/>
    </source>
</evidence>